<evidence type="ECO:0000313" key="1">
    <source>
        <dbReference type="EMBL" id="MDP2540501.1"/>
    </source>
</evidence>
<dbReference type="Gene3D" id="3.40.50.1240">
    <property type="entry name" value="Phosphoglycerate mutase-like"/>
    <property type="match status" value="1"/>
</dbReference>
<keyword evidence="1" id="KW-0378">Hydrolase</keyword>
<reference evidence="2" key="2">
    <citation type="submission" date="2017-10" db="EMBL/GenBank/DDBJ databases">
        <authorList>
            <person name="Enke T.N."/>
            <person name="Cordero O.X."/>
        </authorList>
    </citation>
    <scope>NUCLEOTIDE SEQUENCE</scope>
    <source>
        <strain evidence="2">4G03</strain>
    </source>
</reference>
<dbReference type="RefSeq" id="WP_099214286.1">
    <property type="nucleotide sequence ID" value="NZ_JAUYVU010000002.1"/>
</dbReference>
<dbReference type="InterPro" id="IPR029033">
    <property type="entry name" value="His_PPase_superfam"/>
</dbReference>
<reference evidence="1 4" key="3">
    <citation type="submission" date="2023-07" db="EMBL/GenBank/DDBJ databases">
        <title>Genome content predicts the carbon catabolic preferences of heterotrophic bacteria.</title>
        <authorList>
            <person name="Gralka M."/>
        </authorList>
    </citation>
    <scope>NUCLEOTIDE SEQUENCE [LARGE SCALE GENOMIC DNA]</scope>
    <source>
        <strain evidence="1 4">4G03</strain>
    </source>
</reference>
<dbReference type="InterPro" id="IPR013078">
    <property type="entry name" value="His_Pase_superF_clade-1"/>
</dbReference>
<dbReference type="EMBL" id="JAUYVU010000002">
    <property type="protein sequence ID" value="MDP2540501.1"/>
    <property type="molecule type" value="Genomic_DNA"/>
</dbReference>
<reference evidence="2 3" key="1">
    <citation type="journal article" date="2016" name="Nat. Commun.">
        <title>Microbial interactions lead to rapid micro-scale successions on model marine particles.</title>
        <authorList>
            <person name="Datta M.S."/>
            <person name="Sliwerska E."/>
            <person name="Gore J."/>
            <person name="Polz M.F."/>
            <person name="Cordero O.X."/>
        </authorList>
    </citation>
    <scope>NUCLEOTIDE SEQUENCE [LARGE SCALE GENOMIC DNA]</scope>
    <source>
        <strain evidence="2 3">4G03</strain>
    </source>
</reference>
<dbReference type="GO" id="GO:0005737">
    <property type="term" value="C:cytoplasm"/>
    <property type="evidence" value="ECO:0007669"/>
    <property type="project" value="TreeGrafter"/>
</dbReference>
<name>A0A2G1BWW6_9FLAO</name>
<dbReference type="PANTHER" id="PTHR48100">
    <property type="entry name" value="BROAD-SPECIFICITY PHOSPHATASE YOR283W-RELATED"/>
    <property type="match status" value="1"/>
</dbReference>
<evidence type="ECO:0000313" key="3">
    <source>
        <dbReference type="Proteomes" id="UP000222163"/>
    </source>
</evidence>
<dbReference type="PANTHER" id="PTHR48100:SF59">
    <property type="entry name" value="ADENOSYLCOBALAMIN_ALPHA-RIBAZOLE PHOSPHATASE"/>
    <property type="match status" value="1"/>
</dbReference>
<dbReference type="Proteomes" id="UP000222163">
    <property type="component" value="Unassembled WGS sequence"/>
</dbReference>
<dbReference type="SMART" id="SM00855">
    <property type="entry name" value="PGAM"/>
    <property type="match status" value="1"/>
</dbReference>
<dbReference type="EMBL" id="PDUU01000003">
    <property type="protein sequence ID" value="PHN98464.1"/>
    <property type="molecule type" value="Genomic_DNA"/>
</dbReference>
<dbReference type="InterPro" id="IPR050275">
    <property type="entry name" value="PGM_Phosphatase"/>
</dbReference>
<dbReference type="CDD" id="cd07067">
    <property type="entry name" value="HP_PGM_like"/>
    <property type="match status" value="1"/>
</dbReference>
<comment type="caution">
    <text evidence="2">The sequence shown here is derived from an EMBL/GenBank/DDBJ whole genome shotgun (WGS) entry which is preliminary data.</text>
</comment>
<dbReference type="EC" id="3.1.3.73" evidence="1"/>
<accession>A0A2G1BWW6</accession>
<dbReference type="Pfam" id="PF00300">
    <property type="entry name" value="His_Phos_1"/>
    <property type="match status" value="1"/>
</dbReference>
<gene>
    <name evidence="1" type="primary">cobC</name>
    <name evidence="2" type="ORF">CSC81_02945</name>
    <name evidence="1" type="ORF">Q8W23_03330</name>
</gene>
<dbReference type="AlphaFoldDB" id="A0A2G1BWW6"/>
<proteinExistence type="predicted"/>
<evidence type="ECO:0000313" key="4">
    <source>
        <dbReference type="Proteomes" id="UP001242342"/>
    </source>
</evidence>
<sequence length="175" mass="20291">MEIILVRHTTPNIAKCICYGQADIDVTTTFEEEVSTILKKVPVNDTDITYYSSPLQRCKLLAEKLSSTIIFDDRLKELDFGDWELQKWNDIDKKELDIWMKDFVKTPAKNGESYIDLHNRATDFLTELKAKNLQKVVLVTHAGVMRSLWAYTNNIPLEKSFELKLNYGDTLTFHL</sequence>
<dbReference type="GO" id="GO:0043755">
    <property type="term" value="F:alpha-ribazole phosphatase activity"/>
    <property type="evidence" value="ECO:0007669"/>
    <property type="project" value="UniProtKB-EC"/>
</dbReference>
<dbReference type="SUPFAM" id="SSF53254">
    <property type="entry name" value="Phosphoglycerate mutase-like"/>
    <property type="match status" value="1"/>
</dbReference>
<protein>
    <submittedName>
        <fullName evidence="1">Alpha-ribazole phosphatase family protein</fullName>
        <ecNumber evidence="1">3.1.3.73</ecNumber>
    </submittedName>
</protein>
<keyword evidence="4" id="KW-1185">Reference proteome</keyword>
<dbReference type="Proteomes" id="UP001242342">
    <property type="component" value="Unassembled WGS sequence"/>
</dbReference>
<evidence type="ECO:0000313" key="2">
    <source>
        <dbReference type="EMBL" id="PHN98464.1"/>
    </source>
</evidence>
<organism evidence="2 3">
    <name type="scientific">Tenacibaculum discolor</name>
    <dbReference type="NCBI Taxonomy" id="361581"/>
    <lineage>
        <taxon>Bacteria</taxon>
        <taxon>Pseudomonadati</taxon>
        <taxon>Bacteroidota</taxon>
        <taxon>Flavobacteriia</taxon>
        <taxon>Flavobacteriales</taxon>
        <taxon>Flavobacteriaceae</taxon>
        <taxon>Tenacibaculum</taxon>
    </lineage>
</organism>